<dbReference type="STRING" id="2070753.A0A3A2ZNW2"/>
<dbReference type="InterPro" id="IPR051346">
    <property type="entry name" value="OTU_Deubiquitinase"/>
</dbReference>
<dbReference type="PANTHER" id="PTHR13367:SF33">
    <property type="entry name" value="P-LOOP CONTAINING NUCLEOSIDE TRIPHOSPHATE HYDROLASE PROTEIN"/>
    <property type="match status" value="1"/>
</dbReference>
<keyword evidence="5" id="KW-0378">Hydrolase</keyword>
<proteinExistence type="predicted"/>
<feature type="domain" description="DUF6606" evidence="9">
    <location>
        <begin position="2"/>
        <end position="193"/>
    </location>
</feature>
<gene>
    <name evidence="10" type="ORF">PHISCL_08882</name>
</gene>
<organism evidence="10 11">
    <name type="scientific">Aspergillus sclerotialis</name>
    <dbReference type="NCBI Taxonomy" id="2070753"/>
    <lineage>
        <taxon>Eukaryota</taxon>
        <taxon>Fungi</taxon>
        <taxon>Dikarya</taxon>
        <taxon>Ascomycota</taxon>
        <taxon>Pezizomycotina</taxon>
        <taxon>Eurotiomycetes</taxon>
        <taxon>Eurotiomycetidae</taxon>
        <taxon>Eurotiales</taxon>
        <taxon>Aspergillaceae</taxon>
        <taxon>Aspergillus</taxon>
        <taxon>Aspergillus subgen. Polypaecilum</taxon>
    </lineage>
</organism>
<keyword evidence="4" id="KW-0833">Ubl conjugation pathway</keyword>
<dbReference type="PANTHER" id="PTHR13367">
    <property type="entry name" value="UBIQUITIN THIOESTERASE"/>
    <property type="match status" value="1"/>
</dbReference>
<comment type="catalytic activity">
    <reaction evidence="1">
        <text>Thiol-dependent hydrolysis of ester, thioester, amide, peptide and isopeptide bonds formed by the C-terminal Gly of ubiquitin (a 76-residue protein attached to proteins as an intracellular targeting signal).</text>
        <dbReference type="EC" id="3.4.19.12"/>
    </reaction>
</comment>
<evidence type="ECO:0000256" key="1">
    <source>
        <dbReference type="ARBA" id="ARBA00000707"/>
    </source>
</evidence>
<dbReference type="Proteomes" id="UP000266188">
    <property type="component" value="Unassembled WGS sequence"/>
</dbReference>
<evidence type="ECO:0000256" key="2">
    <source>
        <dbReference type="ARBA" id="ARBA00012759"/>
    </source>
</evidence>
<dbReference type="GO" id="GO:0004843">
    <property type="term" value="F:cysteine-type deubiquitinase activity"/>
    <property type="evidence" value="ECO:0007669"/>
    <property type="project" value="UniProtKB-EC"/>
</dbReference>
<keyword evidence="6" id="KW-0788">Thiol protease</keyword>
<feature type="domain" description="DUF3638" evidence="7">
    <location>
        <begin position="1927"/>
        <end position="2148"/>
    </location>
</feature>
<dbReference type="GO" id="GO:0006508">
    <property type="term" value="P:proteolysis"/>
    <property type="evidence" value="ECO:0007669"/>
    <property type="project" value="UniProtKB-KW"/>
</dbReference>
<evidence type="ECO:0000256" key="5">
    <source>
        <dbReference type="ARBA" id="ARBA00022801"/>
    </source>
</evidence>
<dbReference type="Pfam" id="PF12340">
    <property type="entry name" value="DUF3638"/>
    <property type="match status" value="1"/>
</dbReference>
<reference evidence="11" key="1">
    <citation type="submission" date="2017-02" db="EMBL/GenBank/DDBJ databases">
        <authorList>
            <person name="Tafer H."/>
            <person name="Lopandic K."/>
        </authorList>
    </citation>
    <scope>NUCLEOTIDE SEQUENCE [LARGE SCALE GENOMIC DNA]</scope>
    <source>
        <strain evidence="11">CBS 366.77</strain>
    </source>
</reference>
<evidence type="ECO:0000313" key="11">
    <source>
        <dbReference type="Proteomes" id="UP000266188"/>
    </source>
</evidence>
<feature type="domain" description="DUF3645" evidence="8">
    <location>
        <begin position="2265"/>
        <end position="2297"/>
    </location>
</feature>
<accession>A0A3A2ZNW2</accession>
<keyword evidence="3" id="KW-0645">Protease</keyword>
<name>A0A3A2ZNW2_9EURO</name>
<dbReference type="Pfam" id="PF20255">
    <property type="entry name" value="DUF6606"/>
    <property type="match status" value="1"/>
</dbReference>
<evidence type="ECO:0000259" key="8">
    <source>
        <dbReference type="Pfam" id="PF12359"/>
    </source>
</evidence>
<comment type="caution">
    <text evidence="10">The sequence shown here is derived from an EMBL/GenBank/DDBJ whole genome shotgun (WGS) entry which is preliminary data.</text>
</comment>
<dbReference type="InterPro" id="IPR022105">
    <property type="entry name" value="DUF3645"/>
</dbReference>
<dbReference type="InterPro" id="IPR046541">
    <property type="entry name" value="DUF6606"/>
</dbReference>
<dbReference type="Pfam" id="PF12359">
    <property type="entry name" value="DUF3645"/>
    <property type="match status" value="1"/>
</dbReference>
<evidence type="ECO:0000256" key="4">
    <source>
        <dbReference type="ARBA" id="ARBA00022786"/>
    </source>
</evidence>
<evidence type="ECO:0000259" key="9">
    <source>
        <dbReference type="Pfam" id="PF20255"/>
    </source>
</evidence>
<evidence type="ECO:0000256" key="3">
    <source>
        <dbReference type="ARBA" id="ARBA00022670"/>
    </source>
</evidence>
<evidence type="ECO:0000259" key="7">
    <source>
        <dbReference type="Pfam" id="PF12340"/>
    </source>
</evidence>
<dbReference type="EMBL" id="MVGC01000494">
    <property type="protein sequence ID" value="RJE18781.1"/>
    <property type="molecule type" value="Genomic_DNA"/>
</dbReference>
<keyword evidence="11" id="KW-1185">Reference proteome</keyword>
<evidence type="ECO:0000256" key="6">
    <source>
        <dbReference type="ARBA" id="ARBA00022807"/>
    </source>
</evidence>
<dbReference type="OrthoDB" id="3182339at2759"/>
<protein>
    <recommendedName>
        <fullName evidence="2">ubiquitinyl hydrolase 1</fullName>
        <ecNumber evidence="2">3.4.19.12</ecNumber>
    </recommendedName>
</protein>
<evidence type="ECO:0000313" key="10">
    <source>
        <dbReference type="EMBL" id="RJE18781.1"/>
    </source>
</evidence>
<dbReference type="InterPro" id="IPR022099">
    <property type="entry name" value="DUF3638"/>
</dbReference>
<sequence length="3001" mass="343812">MLKSFASKSSPDSKDILEVAISMMENWLSVDFGDSIHEESLARIIGNLETHGAVALYVRAQNCGWLAYHDKEYDAIIFDAFEVSPSSEAVLKAPGPLVRSFPGRSVVVSSAIASDPNFCFYLANSLTRLFSEDVEEMSPKSFRAGTEVCETRDTTHPGLVTEGLMVQLLAFGNHNNWGSFQKRMRDDVNWDRREGYIAYKNFILYLVAHIGVVMARNAVIPEQLANVRSKLGRRIYKLGENTHDFVAECAKSSEEGLMNRLRAIQLKIRRGEQMMVPDIPTAGANDLQTSLKNSREYLISVLRQSPTKTDPVPFNRFHRKRHHRTSYGLPLLQPGDYIELCDFERWVERELNNWVNSIAEPSNTVCCSLLADLFHKYAEIAPTEYKGCPEEVSLMMLTLLELWVAIDSICIAVCPLLKSYQPEIPVGYLEPLLLPQLSQMKRANKVEEYILSRHQNCSRTLPSILADPAPMSFAVRYFDTSDTHRELRKSIEKYAEGKVEQKRQEWDNKSKRYNELKCQASQMEHEVAYNQKGNRHHPSSCAKCHLEKEALRMSIQVYEWPLPKNEDALKSVIFELDCPSWFASWRDATWTLLNDFGGDQEKQPSSMEQDLLVYGDIKAFVVNKNQRLSLSSKTKSWRRSHYSSKCFPINFEKISVPNGFQFKLRDKLDDVWVVGQHDFPSLKPRSTLLLPDGPYSSLQYAVSTFSHTENKVIADQRNCHPKISLHEFIAFGCLRAGERTQWHNIVRELASSALSMNEESVSILFRQAAWEFGSHNESSELREAHQVFEDVAFVDRLIDTLEARLREIESNWNEYHTLHILIILALRVCSLSYGLPAAERSTSFLRKSRLVAMRWCQSLVADLDTRTGSESVAQRMLVLKVGEICQLSYYVDLQHLPALLHSHEDLMCLTWSSMIMFDNTPKLESDVSLEMKRILRRMRKLNHHVEEQVRQLIQKDASGLNSAIEMIAPSVQISSPWCFYDGSLRTRWATSRTHTSQQRHQQEVHYDILSGELLVDNSPPGRLSAAYTSHPLFRRLFGLRILRVVPSNLPGSEFMSVQPFGEFQVHFGIKGSQVVLKAQSKERLFQLIPHDRLSDDFPSALVTDYVHWLDLHYGILEFRPLMQPWQPSLMRNWNLSFDPNCPEQSVMRRGRRILLDVHGPVFTQMASVLNVLDDPKHIHAIQIKRGITEIDMVRLHLRFLVNNGVLESQEHNAIVDQNQDLGCLFGLDNKLVLVDTSRNGCRTVLVPYGRVVVEKTSQHTKTSIILPEETRIKYFSYTLDPHLHTLHDSSGILGALYLAYLHAVTGFVLPDPATHRPGTDEALRILRQARMKTSVPLDSDGTALLEEIASLTPRRKYYPSHLKVMQTTRWDRCLGEMAQHDDFELVVQEIISYNQQFSEFYNVAGVKSVDFTHKPGNEHLLKRARSRNAHFQYSEFGGCIGCPAVQLTEYAARDRGLSTGNRSRRVYEIAALVRDWAASIPQTQDLVSLVEGWDYIHTCGPDLWEDTYTHLLRLPIERAWGALYDFCRKSDRENDMYKLVLLFCTLAFGDKIQLQYIKPLLAVAFSGQFQGLSVPGNRGSNTNSILPLKEGKELDRSRIRSAILNHYAPFERSGYTVTGSYSSSEYARNRRRYERKKERNVDSCLDIISKQWPCERPEIPQGSVTGLLNRNAIIYDCGKLFTCWNRNRLFFIFLKQVQDRINAMPLNGTPSRIAEPMPLPLDSGLIRYDVPFKPPTLVELIRSSKSPFVPPASAPVKCYRNSVLQDSCMNRNLELRNLIRGSLESPNIDYQEYKRDLLECLNALEKSQIPSHPTEIPLTREILINHQSDLISLRDLAWSSIASALTNTKDTWRDVGGKTFWPLITVSGILSLLAVDKWADIPEHWKKAILTFAKILSSLRRCERLLACFDKMDINGFFKEAETAGCEGWDGSTCPDWLLFEVENNLTIRPQQAEVAWRMIDPVPERNSVLQLNMGEGKTSVITPLVVSRLTDRAHIPRIIVLKPLLRQSIDLLAQRLGGLLNRLIYYFPFSRNTPMDKASVDQLQKIYHDCQRKRGILITLPEQILSFRLVGLDKINECVDTAEKLIRLERWLQSNCRNIVDESDEVFDPKFQLVYTVGNQHSMDGQSDRWGIIQAVLAVVERQALKLHSQDQKLLDIECNGARYPIIHFLKMDAVDVLLESVFQTISHDGLPGLPFNQWPTSVRERAQLFIHCVHLPDEDQSTFQSTFGTIFMCKLLVLRGLFAHGILRFSLASKRWLVDYGLHHMRCLIAVPFRAKGIPSENSEFGHPDVALTLTCLSYYYDGLSQDQVRHCFSLLIKENDAAAEYQNWIAKHYDDLPSGLRSFAGVNLEDKLTFSKHLYPHLKYQKGIIDFYLSHVVFPREAKEFPRKLSTSAWDLPSRPDLPPTTGFSGTNDNRSLLPRSIPQRDLPHLRHTNALVLSQLLLEENRQCVKAQDCHGCHLRTDDLIQLINYQRPPISVIIDVGAQILERDNQSFAENWLSMVPEERADAALFYDKYDEPMVVDREGYAERLPASPFRRRMERCVIFLDQHHARGVDLKLPLNYRAAVILGPRLTKDRLVQACNRMRELGNGQSVMFVIPPEVSQTITSTSGQFTSSDVIKWTLRQTCDNLENFRPLWAWHGIHYRRRARLWDSLLTKDKVSRDIAYLMQEPEAQTLIQLYAPWESTSWLPELDDTDWSDLDVQELMKIWQNSITNGTGGCRFHEEQERQIAVEVQREQQVCRPGAVTARRHNVHQNIEYFVKHGRFPNVVSSSAICRAFNSLRWTSADELGFHSTLGPYLYATFDFTETVAKIGDFKDDEFLKSVHWIMSNIHNPNLLILSQFEVNQLLPEIQKSENTALHIYTPRTTKGMRSFNHLDFLTIGSRKTKIPPSPELGRDLELFAGSLYFDTFADYQRFRQFLGLITNGFSNIPDGSVSPEGFVDERTRTELQWPVHSPFQTNPLPFLIAILNMRARGHGYLQTHVGSIVGGTPIMKDQF</sequence>
<dbReference type="EC" id="3.4.19.12" evidence="2"/>